<keyword evidence="3" id="KW-0804">Transcription</keyword>
<dbReference type="PRINTS" id="PR00455">
    <property type="entry name" value="HTHTETR"/>
</dbReference>
<dbReference type="InterPro" id="IPR050109">
    <property type="entry name" value="HTH-type_TetR-like_transc_reg"/>
</dbReference>
<dbReference type="PANTHER" id="PTHR30055:SF234">
    <property type="entry name" value="HTH-TYPE TRANSCRIPTIONAL REGULATOR BETI"/>
    <property type="match status" value="1"/>
</dbReference>
<organism evidence="6 7">
    <name type="scientific">Agrilactobacillus yilanensis</name>
    <dbReference type="NCBI Taxonomy" id="2485997"/>
    <lineage>
        <taxon>Bacteria</taxon>
        <taxon>Bacillati</taxon>
        <taxon>Bacillota</taxon>
        <taxon>Bacilli</taxon>
        <taxon>Lactobacillales</taxon>
        <taxon>Lactobacillaceae</taxon>
        <taxon>Agrilactobacillus</taxon>
    </lineage>
</organism>
<keyword evidence="7" id="KW-1185">Reference proteome</keyword>
<dbReference type="RefSeq" id="WP_225423644.1">
    <property type="nucleotide sequence ID" value="NZ_RHOY01000006.1"/>
</dbReference>
<dbReference type="SUPFAM" id="SSF46689">
    <property type="entry name" value="Homeodomain-like"/>
    <property type="match status" value="1"/>
</dbReference>
<evidence type="ECO:0000256" key="1">
    <source>
        <dbReference type="ARBA" id="ARBA00023015"/>
    </source>
</evidence>
<dbReference type="EMBL" id="JBHTOP010000003">
    <property type="protein sequence ID" value="MFD1670915.1"/>
    <property type="molecule type" value="Genomic_DNA"/>
</dbReference>
<dbReference type="Pfam" id="PF00440">
    <property type="entry name" value="TetR_N"/>
    <property type="match status" value="1"/>
</dbReference>
<evidence type="ECO:0000313" key="7">
    <source>
        <dbReference type="Proteomes" id="UP001597267"/>
    </source>
</evidence>
<evidence type="ECO:0000259" key="5">
    <source>
        <dbReference type="PROSITE" id="PS50977"/>
    </source>
</evidence>
<dbReference type="InterPro" id="IPR001647">
    <property type="entry name" value="HTH_TetR"/>
</dbReference>
<name>A0ABW4J6S5_9LACO</name>
<keyword evidence="2 4" id="KW-0238">DNA-binding</keyword>
<dbReference type="Gene3D" id="1.10.357.10">
    <property type="entry name" value="Tetracycline Repressor, domain 2"/>
    <property type="match status" value="1"/>
</dbReference>
<proteinExistence type="predicted"/>
<evidence type="ECO:0000256" key="2">
    <source>
        <dbReference type="ARBA" id="ARBA00023125"/>
    </source>
</evidence>
<dbReference type="PROSITE" id="PS50977">
    <property type="entry name" value="HTH_TETR_2"/>
    <property type="match status" value="1"/>
</dbReference>
<evidence type="ECO:0000256" key="4">
    <source>
        <dbReference type="PROSITE-ProRule" id="PRU00335"/>
    </source>
</evidence>
<dbReference type="Proteomes" id="UP001597267">
    <property type="component" value="Unassembled WGS sequence"/>
</dbReference>
<reference evidence="7" key="1">
    <citation type="journal article" date="2019" name="Int. J. Syst. Evol. Microbiol.">
        <title>The Global Catalogue of Microorganisms (GCM) 10K type strain sequencing project: providing services to taxonomists for standard genome sequencing and annotation.</title>
        <authorList>
            <consortium name="The Broad Institute Genomics Platform"/>
            <consortium name="The Broad Institute Genome Sequencing Center for Infectious Disease"/>
            <person name="Wu L."/>
            <person name="Ma J."/>
        </authorList>
    </citation>
    <scope>NUCLEOTIDE SEQUENCE [LARGE SCALE GENOMIC DNA]</scope>
    <source>
        <strain evidence="7">CCM 8896</strain>
    </source>
</reference>
<accession>A0ABW4J6S5</accession>
<gene>
    <name evidence="6" type="ORF">ACFQ5M_02255</name>
</gene>
<feature type="DNA-binding region" description="H-T-H motif" evidence="4">
    <location>
        <begin position="35"/>
        <end position="54"/>
    </location>
</feature>
<dbReference type="PANTHER" id="PTHR30055">
    <property type="entry name" value="HTH-TYPE TRANSCRIPTIONAL REGULATOR RUTR"/>
    <property type="match status" value="1"/>
</dbReference>
<keyword evidence="1" id="KW-0805">Transcription regulation</keyword>
<feature type="domain" description="HTH tetR-type" evidence="5">
    <location>
        <begin position="12"/>
        <end position="72"/>
    </location>
</feature>
<evidence type="ECO:0000256" key="3">
    <source>
        <dbReference type="ARBA" id="ARBA00023163"/>
    </source>
</evidence>
<dbReference type="InterPro" id="IPR009057">
    <property type="entry name" value="Homeodomain-like_sf"/>
</dbReference>
<protein>
    <submittedName>
        <fullName evidence="6">TetR/AcrR family transcriptional regulator</fullName>
    </submittedName>
</protein>
<sequence>MVINTEVPALEKINREKIVDVASRLIAETGRTDVSLSLIADALGITHGALYKHFENKQEIWEAVAAHWFQRHILDHVNQTCPLSTENIDHPMKVQLHDWLWAFVNAKKAAYKTDPQMFSLNTRYIDSNPSTLRRVLQPAYQMIDHLMGYEDPHFERAETILSAFSVFTLPNFKETWDWPDYQERFETMWQLVSSGV</sequence>
<evidence type="ECO:0000313" key="6">
    <source>
        <dbReference type="EMBL" id="MFD1670915.1"/>
    </source>
</evidence>
<comment type="caution">
    <text evidence="6">The sequence shown here is derived from an EMBL/GenBank/DDBJ whole genome shotgun (WGS) entry which is preliminary data.</text>
</comment>